<sequence length="78" mass="8933">MQSSVKVPSTSEKIIFQSFHDKFVGLENATMTGQNSNMTVNIIINLKDYLSQLFMPWSSDPLEYWKSKQFDGNPLSEL</sequence>
<dbReference type="AlphaFoldDB" id="E9GKB2"/>
<protein>
    <submittedName>
        <fullName evidence="1">Uncharacterized protein</fullName>
    </submittedName>
</protein>
<dbReference type="PhylomeDB" id="E9GKB2"/>
<dbReference type="HOGENOM" id="CLU_2624512_0_0_1"/>
<reference evidence="1 2" key="1">
    <citation type="journal article" date="2011" name="Science">
        <title>The ecoresponsive genome of Daphnia pulex.</title>
        <authorList>
            <person name="Colbourne J.K."/>
            <person name="Pfrender M.E."/>
            <person name="Gilbert D."/>
            <person name="Thomas W.K."/>
            <person name="Tucker A."/>
            <person name="Oakley T.H."/>
            <person name="Tokishita S."/>
            <person name="Aerts A."/>
            <person name="Arnold G.J."/>
            <person name="Basu M.K."/>
            <person name="Bauer D.J."/>
            <person name="Caceres C.E."/>
            <person name="Carmel L."/>
            <person name="Casola C."/>
            <person name="Choi J.H."/>
            <person name="Detter J.C."/>
            <person name="Dong Q."/>
            <person name="Dusheyko S."/>
            <person name="Eads B.D."/>
            <person name="Frohlich T."/>
            <person name="Geiler-Samerotte K.A."/>
            <person name="Gerlach D."/>
            <person name="Hatcher P."/>
            <person name="Jogdeo S."/>
            <person name="Krijgsveld J."/>
            <person name="Kriventseva E.V."/>
            <person name="Kultz D."/>
            <person name="Laforsch C."/>
            <person name="Lindquist E."/>
            <person name="Lopez J."/>
            <person name="Manak J.R."/>
            <person name="Muller J."/>
            <person name="Pangilinan J."/>
            <person name="Patwardhan R.P."/>
            <person name="Pitluck S."/>
            <person name="Pritham E.J."/>
            <person name="Rechtsteiner A."/>
            <person name="Rho M."/>
            <person name="Rogozin I.B."/>
            <person name="Sakarya O."/>
            <person name="Salamov A."/>
            <person name="Schaack S."/>
            <person name="Shapiro H."/>
            <person name="Shiga Y."/>
            <person name="Skalitzky C."/>
            <person name="Smith Z."/>
            <person name="Souvorov A."/>
            <person name="Sung W."/>
            <person name="Tang Z."/>
            <person name="Tsuchiya D."/>
            <person name="Tu H."/>
            <person name="Vos H."/>
            <person name="Wang M."/>
            <person name="Wolf Y.I."/>
            <person name="Yamagata H."/>
            <person name="Yamada T."/>
            <person name="Ye Y."/>
            <person name="Shaw J.R."/>
            <person name="Andrews J."/>
            <person name="Crease T.J."/>
            <person name="Tang H."/>
            <person name="Lucas S.M."/>
            <person name="Robertson H.M."/>
            <person name="Bork P."/>
            <person name="Koonin E.V."/>
            <person name="Zdobnov E.M."/>
            <person name="Grigoriev I.V."/>
            <person name="Lynch M."/>
            <person name="Boore J.L."/>
        </authorList>
    </citation>
    <scope>NUCLEOTIDE SEQUENCE [LARGE SCALE GENOMIC DNA]</scope>
</reference>
<dbReference type="KEGG" id="dpx:DAPPUDRAFT_244147"/>
<name>E9GKB2_DAPPU</name>
<proteinExistence type="predicted"/>
<organism evidence="1 2">
    <name type="scientific">Daphnia pulex</name>
    <name type="common">Water flea</name>
    <dbReference type="NCBI Taxonomy" id="6669"/>
    <lineage>
        <taxon>Eukaryota</taxon>
        <taxon>Metazoa</taxon>
        <taxon>Ecdysozoa</taxon>
        <taxon>Arthropoda</taxon>
        <taxon>Crustacea</taxon>
        <taxon>Branchiopoda</taxon>
        <taxon>Diplostraca</taxon>
        <taxon>Cladocera</taxon>
        <taxon>Anomopoda</taxon>
        <taxon>Daphniidae</taxon>
        <taxon>Daphnia</taxon>
    </lineage>
</organism>
<dbReference type="EMBL" id="GL732549">
    <property type="protein sequence ID" value="EFX79955.1"/>
    <property type="molecule type" value="Genomic_DNA"/>
</dbReference>
<evidence type="ECO:0000313" key="1">
    <source>
        <dbReference type="EMBL" id="EFX79955.1"/>
    </source>
</evidence>
<accession>E9GKB2</accession>
<dbReference type="Proteomes" id="UP000000305">
    <property type="component" value="Unassembled WGS sequence"/>
</dbReference>
<evidence type="ECO:0000313" key="2">
    <source>
        <dbReference type="Proteomes" id="UP000000305"/>
    </source>
</evidence>
<gene>
    <name evidence="1" type="ORF">DAPPUDRAFT_244147</name>
</gene>
<dbReference type="InParanoid" id="E9GKB2"/>
<keyword evidence="2" id="KW-1185">Reference proteome</keyword>